<evidence type="ECO:0000313" key="3">
    <source>
        <dbReference type="Proteomes" id="UP001363622"/>
    </source>
</evidence>
<dbReference type="InterPro" id="IPR036457">
    <property type="entry name" value="PPM-type-like_dom_sf"/>
</dbReference>
<keyword evidence="3" id="KW-1185">Reference proteome</keyword>
<name>A0ABR1KPA0_9PEZI</name>
<dbReference type="InterPro" id="IPR015655">
    <property type="entry name" value="PP2C"/>
</dbReference>
<evidence type="ECO:0000313" key="2">
    <source>
        <dbReference type="EMBL" id="KAK7517758.1"/>
    </source>
</evidence>
<evidence type="ECO:0000259" key="1">
    <source>
        <dbReference type="PROSITE" id="PS51746"/>
    </source>
</evidence>
<sequence length="509" mass="54674">MSIANLLARTLSRTVKARAPAPPPRRHGQIRPLQSRVHPAALIGGASIVLGYGYAQLRSSNGEKGSSASIPTILRPESAPPVFDSPVEALDLPAAENKLKKDQKSFRFEVSSGKNGRFDVVRLASNSPVEDEYAFGTAPGPGQRPVHFWGVYDGHAGWATSAVLRKYLIPTVSLTLSSLPALVQPGQIDSAITSAFTTLDATIMTTALAALKSSVPAGDPSVISALAPAIAGSCALLALYDPRSFTLRTACVGDSRAVMGRWNPQTNRYEARPLSVDQTGHNEAEVARLAAARPPGEPTEDYLDPKSGRLLGLAVTRAFGDHRWKWPNAVVSDAQERFFGQGPRPKSKSPPYLTAEPVITETDIVLGSESQPGDFVIMASDGLWDHFGNDEAVECVGRLIEAKRAGKLAKSGSSNSFEIEARRDNKSATSPSSITKKKPEFEVVDGYAEWQATPEHFVVEDDNAATHLVKNAFGGSRRNLFCAVLSMYAPLSRNVRDDVTVQVIFFGDV</sequence>
<dbReference type="InterPro" id="IPR001932">
    <property type="entry name" value="PPM-type_phosphatase-like_dom"/>
</dbReference>
<dbReference type="SUPFAM" id="SSF81606">
    <property type="entry name" value="PP2C-like"/>
    <property type="match status" value="1"/>
</dbReference>
<protein>
    <submittedName>
        <fullName evidence="2">Protein phosphatase 2C</fullName>
    </submittedName>
</protein>
<proteinExistence type="predicted"/>
<dbReference type="EMBL" id="JBBPHU010000005">
    <property type="protein sequence ID" value="KAK7517758.1"/>
    <property type="molecule type" value="Genomic_DNA"/>
</dbReference>
<dbReference type="SMART" id="SM00332">
    <property type="entry name" value="PP2Cc"/>
    <property type="match status" value="1"/>
</dbReference>
<gene>
    <name evidence="2" type="ORF">IWZ03DRAFT_414590</name>
</gene>
<dbReference type="PANTHER" id="PTHR13832">
    <property type="entry name" value="PROTEIN PHOSPHATASE 2C"/>
    <property type="match status" value="1"/>
</dbReference>
<dbReference type="PANTHER" id="PTHR13832:SF792">
    <property type="entry name" value="GM14286P"/>
    <property type="match status" value="1"/>
</dbReference>
<reference evidence="2 3" key="1">
    <citation type="submission" date="2024-04" db="EMBL/GenBank/DDBJ databases">
        <title>Phyllosticta paracitricarpa is synonymous to the EU quarantine fungus P. citricarpa based on phylogenomic analyses.</title>
        <authorList>
            <consortium name="Lawrence Berkeley National Laboratory"/>
            <person name="Van Ingen-Buijs V.A."/>
            <person name="Van Westerhoven A.C."/>
            <person name="Haridas S."/>
            <person name="Skiadas P."/>
            <person name="Martin F."/>
            <person name="Groenewald J.Z."/>
            <person name="Crous P.W."/>
            <person name="Seidl M.F."/>
        </authorList>
    </citation>
    <scope>NUCLEOTIDE SEQUENCE [LARGE SCALE GENOMIC DNA]</scope>
    <source>
        <strain evidence="2 3">CBS 123371</strain>
    </source>
</reference>
<dbReference type="Gene3D" id="3.60.40.10">
    <property type="entry name" value="PPM-type phosphatase domain"/>
    <property type="match status" value="1"/>
</dbReference>
<feature type="domain" description="PPM-type phosphatase" evidence="1">
    <location>
        <begin position="117"/>
        <end position="506"/>
    </location>
</feature>
<dbReference type="CDD" id="cd00143">
    <property type="entry name" value="PP2Cc"/>
    <property type="match status" value="1"/>
</dbReference>
<dbReference type="Proteomes" id="UP001363622">
    <property type="component" value="Unassembled WGS sequence"/>
</dbReference>
<organism evidence="2 3">
    <name type="scientific">Phyllosticta citriasiana</name>
    <dbReference type="NCBI Taxonomy" id="595635"/>
    <lineage>
        <taxon>Eukaryota</taxon>
        <taxon>Fungi</taxon>
        <taxon>Dikarya</taxon>
        <taxon>Ascomycota</taxon>
        <taxon>Pezizomycotina</taxon>
        <taxon>Dothideomycetes</taxon>
        <taxon>Dothideomycetes incertae sedis</taxon>
        <taxon>Botryosphaeriales</taxon>
        <taxon>Phyllostictaceae</taxon>
        <taxon>Phyllosticta</taxon>
    </lineage>
</organism>
<comment type="caution">
    <text evidence="2">The sequence shown here is derived from an EMBL/GenBank/DDBJ whole genome shotgun (WGS) entry which is preliminary data.</text>
</comment>
<accession>A0ABR1KPA0</accession>
<dbReference type="PROSITE" id="PS51746">
    <property type="entry name" value="PPM_2"/>
    <property type="match status" value="1"/>
</dbReference>
<dbReference type="Pfam" id="PF00481">
    <property type="entry name" value="PP2C"/>
    <property type="match status" value="1"/>
</dbReference>